<name>A0ABU3RQ47_9BACL</name>
<organism evidence="1 2">
    <name type="scientific">Paenibacillus violae</name>
    <dbReference type="NCBI Taxonomy" id="3077234"/>
    <lineage>
        <taxon>Bacteria</taxon>
        <taxon>Bacillati</taxon>
        <taxon>Bacillota</taxon>
        <taxon>Bacilli</taxon>
        <taxon>Bacillales</taxon>
        <taxon>Paenibacillaceae</taxon>
        <taxon>Paenibacillus</taxon>
    </lineage>
</organism>
<evidence type="ECO:0000313" key="1">
    <source>
        <dbReference type="EMBL" id="MDU0206294.1"/>
    </source>
</evidence>
<comment type="caution">
    <text evidence="1">The sequence shown here is derived from an EMBL/GenBank/DDBJ whole genome shotgun (WGS) entry which is preliminary data.</text>
</comment>
<reference evidence="1 2" key="1">
    <citation type="submission" date="2023-10" db="EMBL/GenBank/DDBJ databases">
        <title>Paenibacillus strain PFR10 Genome sequencing and assembly.</title>
        <authorList>
            <person name="Kim I."/>
        </authorList>
    </citation>
    <scope>NUCLEOTIDE SEQUENCE [LARGE SCALE GENOMIC DNA]</scope>
    <source>
        <strain evidence="1 2">PFR10</strain>
    </source>
</reference>
<dbReference type="Proteomes" id="UP001260980">
    <property type="component" value="Unassembled WGS sequence"/>
</dbReference>
<evidence type="ECO:0000313" key="2">
    <source>
        <dbReference type="Proteomes" id="UP001260980"/>
    </source>
</evidence>
<accession>A0ABU3RQ47</accession>
<dbReference type="InterPro" id="IPR027396">
    <property type="entry name" value="DsrEFH-like"/>
</dbReference>
<gene>
    <name evidence="1" type="ORF">RQP52_35065</name>
</gene>
<sequence length="127" mass="13835">MDPKKVIVFALHNELESVYPPLNISIGAAATGADVLLAFSRSGVNILDHHYIPIPSRGKEYLANAIHDFKASSIGDLLSIAVNLGVRFVVPDSDDPDSKIVSELPFEKVPLKWLLNEAATANLFVHF</sequence>
<protein>
    <submittedName>
        <fullName evidence="1">Peroxiredoxin family protein</fullName>
    </submittedName>
</protein>
<dbReference type="RefSeq" id="WP_315956092.1">
    <property type="nucleotide sequence ID" value="NZ_JAWCUD010000022.1"/>
</dbReference>
<dbReference type="EMBL" id="JAWCUD010000022">
    <property type="protein sequence ID" value="MDU0206294.1"/>
    <property type="molecule type" value="Genomic_DNA"/>
</dbReference>
<proteinExistence type="predicted"/>
<keyword evidence="2" id="KW-1185">Reference proteome</keyword>
<dbReference type="Gene3D" id="3.40.1260.10">
    <property type="entry name" value="DsrEFH-like"/>
    <property type="match status" value="1"/>
</dbReference>